<keyword evidence="2" id="KW-1185">Reference proteome</keyword>
<feature type="non-terminal residue" evidence="1">
    <location>
        <position position="46"/>
    </location>
</feature>
<dbReference type="AlphaFoldDB" id="A0A9N8VFU1"/>
<name>A0A9N8VFU1_9GLOM</name>
<evidence type="ECO:0000313" key="1">
    <source>
        <dbReference type="EMBL" id="CAG8449532.1"/>
    </source>
</evidence>
<proteinExistence type="predicted"/>
<sequence length="46" mass="5383">MSTSSGEANLNKEIYEKIITQFFNALQPFSKPWKKRKPTKLHTSKE</sequence>
<evidence type="ECO:0000313" key="2">
    <source>
        <dbReference type="Proteomes" id="UP000789405"/>
    </source>
</evidence>
<organism evidence="1 2">
    <name type="scientific">Dentiscutata erythropus</name>
    <dbReference type="NCBI Taxonomy" id="1348616"/>
    <lineage>
        <taxon>Eukaryota</taxon>
        <taxon>Fungi</taxon>
        <taxon>Fungi incertae sedis</taxon>
        <taxon>Mucoromycota</taxon>
        <taxon>Glomeromycotina</taxon>
        <taxon>Glomeromycetes</taxon>
        <taxon>Diversisporales</taxon>
        <taxon>Gigasporaceae</taxon>
        <taxon>Dentiscutata</taxon>
    </lineage>
</organism>
<protein>
    <submittedName>
        <fullName evidence="1">12024_t:CDS:1</fullName>
    </submittedName>
</protein>
<dbReference type="EMBL" id="CAJVPY010000094">
    <property type="protein sequence ID" value="CAG8449532.1"/>
    <property type="molecule type" value="Genomic_DNA"/>
</dbReference>
<gene>
    <name evidence="1" type="ORF">DERYTH_LOCUS432</name>
</gene>
<dbReference type="Proteomes" id="UP000789405">
    <property type="component" value="Unassembled WGS sequence"/>
</dbReference>
<comment type="caution">
    <text evidence="1">The sequence shown here is derived from an EMBL/GenBank/DDBJ whole genome shotgun (WGS) entry which is preliminary data.</text>
</comment>
<reference evidence="1" key="1">
    <citation type="submission" date="2021-06" db="EMBL/GenBank/DDBJ databases">
        <authorList>
            <person name="Kallberg Y."/>
            <person name="Tangrot J."/>
            <person name="Rosling A."/>
        </authorList>
    </citation>
    <scope>NUCLEOTIDE SEQUENCE</scope>
    <source>
        <strain evidence="1">MA453B</strain>
    </source>
</reference>
<accession>A0A9N8VFU1</accession>